<accession>A0ABS7ZE50</accession>
<feature type="transmembrane region" description="Helical" evidence="1">
    <location>
        <begin position="69"/>
        <end position="94"/>
    </location>
</feature>
<name>A0ABS7ZE50_9MICO</name>
<evidence type="ECO:0000313" key="3">
    <source>
        <dbReference type="EMBL" id="MCA5893318.1"/>
    </source>
</evidence>
<organism evidence="3 4">
    <name type="scientific">Isoptericola luteus</name>
    <dbReference type="NCBI Taxonomy" id="2879484"/>
    <lineage>
        <taxon>Bacteria</taxon>
        <taxon>Bacillati</taxon>
        <taxon>Actinomycetota</taxon>
        <taxon>Actinomycetes</taxon>
        <taxon>Micrococcales</taxon>
        <taxon>Promicromonosporaceae</taxon>
        <taxon>Isoptericola</taxon>
    </lineage>
</organism>
<sequence length="337" mass="33625">MTSTPPTGTRPTDGAPEAWRGRARRAMTWASAAGAALALAAAAVAWSWSGELPAEAASHWSGSGVPDGFSTPSSLVLLCTALALGLVALFCAIGTLAGSAASTRRIAAAGSVWSGGFAGGLLLVTLAPQRGLDDASQVGLSAGAMALVLVAPLVPAVVAAMLVPGDPVLAAAAPVPSDAPRVAVRDGERVVWLRRATGGPGLAVGAVSILVTVALAVVTQTWGMLVVPVLLAGLFVAMFAFSVRVDGSGLTVRSVAGWPGTHVPAAEVLAASVVHVSPFREFGGWGWRVGSGGRVGVVLRQGEGLLVERSGGRSLVVTVDDAATAAALLNTAAERAR</sequence>
<feature type="transmembrane region" description="Helical" evidence="1">
    <location>
        <begin position="29"/>
        <end position="49"/>
    </location>
</feature>
<keyword evidence="1" id="KW-0812">Transmembrane</keyword>
<feature type="domain" description="DUF1648" evidence="2">
    <location>
        <begin position="37"/>
        <end position="82"/>
    </location>
</feature>
<proteinExistence type="predicted"/>
<dbReference type="RefSeq" id="WP_225565074.1">
    <property type="nucleotide sequence ID" value="NZ_JAIXCQ010000004.1"/>
</dbReference>
<dbReference type="EMBL" id="JAIXCQ010000004">
    <property type="protein sequence ID" value="MCA5893318.1"/>
    <property type="molecule type" value="Genomic_DNA"/>
</dbReference>
<evidence type="ECO:0000313" key="4">
    <source>
        <dbReference type="Proteomes" id="UP001319870"/>
    </source>
</evidence>
<feature type="transmembrane region" description="Helical" evidence="1">
    <location>
        <begin position="139"/>
        <end position="163"/>
    </location>
</feature>
<feature type="transmembrane region" description="Helical" evidence="1">
    <location>
        <begin position="199"/>
        <end position="218"/>
    </location>
</feature>
<feature type="transmembrane region" description="Helical" evidence="1">
    <location>
        <begin position="224"/>
        <end position="243"/>
    </location>
</feature>
<keyword evidence="4" id="KW-1185">Reference proteome</keyword>
<dbReference type="Proteomes" id="UP001319870">
    <property type="component" value="Unassembled WGS sequence"/>
</dbReference>
<reference evidence="3 4" key="1">
    <citation type="submission" date="2021-09" db="EMBL/GenBank/DDBJ databases">
        <title>Isoptericola luteus sp. nov., a novel bacterium isolated from Harbin, the capital city of Heilongjiang province.</title>
        <authorList>
            <person name="Li J."/>
        </authorList>
    </citation>
    <scope>NUCLEOTIDE SEQUENCE [LARGE SCALE GENOMIC DNA]</scope>
    <source>
        <strain evidence="3 4">NEAU-Y5</strain>
    </source>
</reference>
<dbReference type="InterPro" id="IPR012867">
    <property type="entry name" value="DUF1648"/>
</dbReference>
<protein>
    <submittedName>
        <fullName evidence="3">DUF1648 domain-containing protein</fullName>
    </submittedName>
</protein>
<gene>
    <name evidence="3" type="ORF">LEP48_08100</name>
</gene>
<feature type="transmembrane region" description="Helical" evidence="1">
    <location>
        <begin position="106"/>
        <end position="127"/>
    </location>
</feature>
<evidence type="ECO:0000256" key="1">
    <source>
        <dbReference type="SAM" id="Phobius"/>
    </source>
</evidence>
<keyword evidence="1" id="KW-1133">Transmembrane helix</keyword>
<keyword evidence="1" id="KW-0472">Membrane</keyword>
<evidence type="ECO:0000259" key="2">
    <source>
        <dbReference type="Pfam" id="PF07853"/>
    </source>
</evidence>
<dbReference type="Pfam" id="PF07853">
    <property type="entry name" value="DUF1648"/>
    <property type="match status" value="1"/>
</dbReference>
<comment type="caution">
    <text evidence="3">The sequence shown here is derived from an EMBL/GenBank/DDBJ whole genome shotgun (WGS) entry which is preliminary data.</text>
</comment>